<gene>
    <name evidence="2" type="ORF">B2A_08392</name>
</gene>
<feature type="non-terminal residue" evidence="2">
    <location>
        <position position="161"/>
    </location>
</feature>
<accession>T1B490</accession>
<dbReference type="InterPro" id="IPR012341">
    <property type="entry name" value="6hp_glycosidase-like_sf"/>
</dbReference>
<name>T1B490_9ZZZZ</name>
<organism evidence="2">
    <name type="scientific">mine drainage metagenome</name>
    <dbReference type="NCBI Taxonomy" id="410659"/>
    <lineage>
        <taxon>unclassified sequences</taxon>
        <taxon>metagenomes</taxon>
        <taxon>ecological metagenomes</taxon>
    </lineage>
</organism>
<dbReference type="InterPro" id="IPR008928">
    <property type="entry name" value="6-hairpin_glycosidase_sf"/>
</dbReference>
<dbReference type="AlphaFoldDB" id="T1B490"/>
<protein>
    <submittedName>
        <fullName evidence="2">Glucoamylase, (Glucan 1,4-alpha-glucosidase)</fullName>
    </submittedName>
</protein>
<evidence type="ECO:0000259" key="1">
    <source>
        <dbReference type="Pfam" id="PF00723"/>
    </source>
</evidence>
<feature type="non-terminal residue" evidence="2">
    <location>
        <position position="1"/>
    </location>
</feature>
<reference evidence="2" key="1">
    <citation type="submission" date="2013-08" db="EMBL/GenBank/DDBJ databases">
        <authorList>
            <person name="Mendez C."/>
            <person name="Richter M."/>
            <person name="Ferrer M."/>
            <person name="Sanchez J."/>
        </authorList>
    </citation>
    <scope>NUCLEOTIDE SEQUENCE</scope>
</reference>
<dbReference type="GO" id="GO:0004553">
    <property type="term" value="F:hydrolase activity, hydrolyzing O-glycosyl compounds"/>
    <property type="evidence" value="ECO:0007669"/>
    <property type="project" value="TreeGrafter"/>
</dbReference>
<sequence>QIDDWTGWHDRCAAHARATGSLPADCREQFTLSTMVLRTHQDKTFPGAMVASLSVPWGNTKDERPGYHLVWPRDLCECAGALLAFGATTEALDTLRYLRATQLADGHWYQNLWLGGSPYWGAVQLDETAFPVLLATVLHERGALDGVEVADMIQRALSFIV</sequence>
<comment type="caution">
    <text evidence="2">The sequence shown here is derived from an EMBL/GenBank/DDBJ whole genome shotgun (WGS) entry which is preliminary data.</text>
</comment>
<dbReference type="PANTHER" id="PTHR31616">
    <property type="entry name" value="TREHALASE"/>
    <property type="match status" value="1"/>
</dbReference>
<evidence type="ECO:0000313" key="2">
    <source>
        <dbReference type="EMBL" id="EQD47594.1"/>
    </source>
</evidence>
<dbReference type="EMBL" id="AUZZ01006043">
    <property type="protein sequence ID" value="EQD47594.1"/>
    <property type="molecule type" value="Genomic_DNA"/>
</dbReference>
<feature type="domain" description="GH15-like" evidence="1">
    <location>
        <begin position="39"/>
        <end position="93"/>
    </location>
</feature>
<reference evidence="2" key="2">
    <citation type="journal article" date="2014" name="ISME J.">
        <title>Microbial stratification in low pH oxic and suboxic macroscopic growths along an acid mine drainage.</title>
        <authorList>
            <person name="Mendez-Garcia C."/>
            <person name="Mesa V."/>
            <person name="Sprenger R.R."/>
            <person name="Richter M."/>
            <person name="Diez M.S."/>
            <person name="Solano J."/>
            <person name="Bargiela R."/>
            <person name="Golyshina O.V."/>
            <person name="Manteca A."/>
            <person name="Ramos J.L."/>
            <person name="Gallego J.R."/>
            <person name="Llorente I."/>
            <person name="Martins Dos Santos V.A."/>
            <person name="Jensen O.N."/>
            <person name="Pelaez A.I."/>
            <person name="Sanchez J."/>
            <person name="Ferrer M."/>
        </authorList>
    </citation>
    <scope>NUCLEOTIDE SEQUENCE</scope>
</reference>
<dbReference type="SUPFAM" id="SSF48208">
    <property type="entry name" value="Six-hairpin glycosidases"/>
    <property type="match status" value="1"/>
</dbReference>
<dbReference type="InterPro" id="IPR011613">
    <property type="entry name" value="GH15-like"/>
</dbReference>
<dbReference type="Pfam" id="PF00723">
    <property type="entry name" value="Glyco_hydro_15"/>
    <property type="match status" value="1"/>
</dbReference>
<dbReference type="GO" id="GO:0005975">
    <property type="term" value="P:carbohydrate metabolic process"/>
    <property type="evidence" value="ECO:0007669"/>
    <property type="project" value="InterPro"/>
</dbReference>
<dbReference type="Gene3D" id="1.50.10.10">
    <property type="match status" value="1"/>
</dbReference>
<dbReference type="PANTHER" id="PTHR31616:SF0">
    <property type="entry name" value="GLUCAN 1,4-ALPHA-GLUCOSIDASE"/>
    <property type="match status" value="1"/>
</dbReference>
<proteinExistence type="predicted"/>